<keyword evidence="1" id="KW-0614">Plasmid</keyword>
<sequence length="95" mass="11693">MFKKKKNEFYNKVTEIYNNQELLLSDKLRDELLKAIKGFQKGDRISYLAYRLFPYVLEETFSKPNKDLKEFKRYLEKVRWKYYFGEILGLAFMRN</sequence>
<reference evidence="1" key="1">
    <citation type="journal article" date="2015" name="Int. J. Med. Microbiol.">
        <title>Small plasmids in Streptococcus dysgalactiae subsp. equisimilis isolated from human infections in southern India and sequence analysis of two novel plasmids.</title>
        <authorList>
            <person name="Bergmann R."/>
            <person name="Nitsche-Schmitz D.P."/>
        </authorList>
    </citation>
    <scope>NUCLEOTIDE SEQUENCE</scope>
    <source>
        <strain evidence="1">G271</strain>
        <plasmid evidence="1">pG271</plasmid>
    </source>
</reference>
<evidence type="ECO:0008006" key="2">
    <source>
        <dbReference type="Google" id="ProtNLM"/>
    </source>
</evidence>
<protein>
    <recommendedName>
        <fullName evidence="2">Bacteriocin immunity protein</fullName>
    </recommendedName>
</protein>
<dbReference type="EMBL" id="KJ951052">
    <property type="protein sequence ID" value="AJE60877.1"/>
    <property type="molecule type" value="Genomic_DNA"/>
</dbReference>
<geneLocation type="plasmid" evidence="1">
    <name>pG271</name>
</geneLocation>
<dbReference type="RefSeq" id="WP_136120152.1">
    <property type="nucleotide sequence ID" value="NZ_KJ951052.1"/>
</dbReference>
<organism evidence="1">
    <name type="scientific">Streptococcus dysgalactiae subsp. equisimilis</name>
    <name type="common">Streptococcus equisimilis</name>
    <dbReference type="NCBI Taxonomy" id="119602"/>
    <lineage>
        <taxon>Bacteria</taxon>
        <taxon>Bacillati</taxon>
        <taxon>Bacillota</taxon>
        <taxon>Bacilli</taxon>
        <taxon>Lactobacillales</taxon>
        <taxon>Streptococcaceae</taxon>
        <taxon>Streptococcus</taxon>
    </lineage>
</organism>
<dbReference type="AlphaFoldDB" id="A0A0B5E586"/>
<accession>A0A0B5E586</accession>
<name>A0A0B5E586_STREQ</name>
<evidence type="ECO:0000313" key="1">
    <source>
        <dbReference type="EMBL" id="AJE60877.1"/>
    </source>
</evidence>
<proteinExistence type="predicted"/>
<dbReference type="SUPFAM" id="SSF109797">
    <property type="entry name" value="Bacteriocin immunity protein-like"/>
    <property type="match status" value="1"/>
</dbReference>